<evidence type="ECO:0000256" key="6">
    <source>
        <dbReference type="SAM" id="MobiDB-lite"/>
    </source>
</evidence>
<gene>
    <name evidence="8" type="ORF">METZ01_LOCUS512141</name>
</gene>
<dbReference type="InterPro" id="IPR036922">
    <property type="entry name" value="Rieske_2Fe-2S_sf"/>
</dbReference>
<dbReference type="PRINTS" id="PR00090">
    <property type="entry name" value="RNGDIOXGNASE"/>
</dbReference>
<dbReference type="CDD" id="cd03469">
    <property type="entry name" value="Rieske_RO_Alpha_N"/>
    <property type="match status" value="1"/>
</dbReference>
<organism evidence="8">
    <name type="scientific">marine metagenome</name>
    <dbReference type="NCBI Taxonomy" id="408172"/>
    <lineage>
        <taxon>unclassified sequences</taxon>
        <taxon>metagenomes</taxon>
        <taxon>ecological metagenomes</taxon>
    </lineage>
</organism>
<evidence type="ECO:0000313" key="8">
    <source>
        <dbReference type="EMBL" id="SVE59287.1"/>
    </source>
</evidence>
<dbReference type="EMBL" id="UINC01228109">
    <property type="protein sequence ID" value="SVE59287.1"/>
    <property type="molecule type" value="Genomic_DNA"/>
</dbReference>
<name>A0A383ER06_9ZZZZ</name>
<dbReference type="InterPro" id="IPR017941">
    <property type="entry name" value="Rieske_2Fe-2S"/>
</dbReference>
<feature type="non-terminal residue" evidence="8">
    <location>
        <position position="161"/>
    </location>
</feature>
<keyword evidence="5" id="KW-0411">Iron-sulfur</keyword>
<dbReference type="Gene3D" id="2.102.10.10">
    <property type="entry name" value="Rieske [2Fe-2S] iron-sulphur domain"/>
    <property type="match status" value="1"/>
</dbReference>
<evidence type="ECO:0000256" key="4">
    <source>
        <dbReference type="ARBA" id="ARBA00023004"/>
    </source>
</evidence>
<accession>A0A383ER06</accession>
<dbReference type="SUPFAM" id="SSF50022">
    <property type="entry name" value="ISP domain"/>
    <property type="match status" value="1"/>
</dbReference>
<dbReference type="PROSITE" id="PS51296">
    <property type="entry name" value="RIESKE"/>
    <property type="match status" value="1"/>
</dbReference>
<protein>
    <recommendedName>
        <fullName evidence="7">Rieske domain-containing protein</fullName>
    </recommendedName>
</protein>
<keyword evidence="1" id="KW-0001">2Fe-2S</keyword>
<dbReference type="PANTHER" id="PTHR43756:SF5">
    <property type="entry name" value="CHOLINE MONOOXYGENASE, CHLOROPLASTIC"/>
    <property type="match status" value="1"/>
</dbReference>
<evidence type="ECO:0000256" key="5">
    <source>
        <dbReference type="ARBA" id="ARBA00023014"/>
    </source>
</evidence>
<evidence type="ECO:0000256" key="3">
    <source>
        <dbReference type="ARBA" id="ARBA00023002"/>
    </source>
</evidence>
<keyword evidence="4" id="KW-0408">Iron</keyword>
<dbReference type="GO" id="GO:0051537">
    <property type="term" value="F:2 iron, 2 sulfur cluster binding"/>
    <property type="evidence" value="ECO:0007669"/>
    <property type="project" value="UniProtKB-KW"/>
</dbReference>
<dbReference type="Gene3D" id="3.90.380.10">
    <property type="entry name" value="Naphthalene 1,2-dioxygenase Alpha Subunit, Chain A, domain 1"/>
    <property type="match status" value="1"/>
</dbReference>
<feature type="domain" description="Rieske" evidence="7">
    <location>
        <begin position="71"/>
        <end position="161"/>
    </location>
</feature>
<dbReference type="AlphaFoldDB" id="A0A383ER06"/>
<evidence type="ECO:0000259" key="7">
    <source>
        <dbReference type="PROSITE" id="PS51296"/>
    </source>
</evidence>
<dbReference type="InterPro" id="IPR001663">
    <property type="entry name" value="Rng_hydr_dOase-A"/>
</dbReference>
<sequence length="161" mass="18190">MSKQKPPPGEARCPGPSTAEIIARDPGGAPRPILEQSYNFLGDEDIPFDHYTSPKYFKEEMDKMWTNTWQWACHLEHIPAEGDYYVYDIGNISILIVNTAKGIRGFYNSCLHRGTQLKPCASSGRTSKIRCPYHGWTWTLEGKLDEIIKNLIPFSAICALP</sequence>
<evidence type="ECO:0000256" key="2">
    <source>
        <dbReference type="ARBA" id="ARBA00022723"/>
    </source>
</evidence>
<dbReference type="GO" id="GO:0046872">
    <property type="term" value="F:metal ion binding"/>
    <property type="evidence" value="ECO:0007669"/>
    <property type="project" value="UniProtKB-KW"/>
</dbReference>
<evidence type="ECO:0000256" key="1">
    <source>
        <dbReference type="ARBA" id="ARBA00022714"/>
    </source>
</evidence>
<keyword evidence="3" id="KW-0560">Oxidoreductase</keyword>
<proteinExistence type="predicted"/>
<dbReference type="GO" id="GO:0016491">
    <property type="term" value="F:oxidoreductase activity"/>
    <property type="evidence" value="ECO:0007669"/>
    <property type="project" value="UniProtKB-KW"/>
</dbReference>
<reference evidence="8" key="1">
    <citation type="submission" date="2018-05" db="EMBL/GenBank/DDBJ databases">
        <authorList>
            <person name="Lanie J.A."/>
            <person name="Ng W.-L."/>
            <person name="Kazmierczak K.M."/>
            <person name="Andrzejewski T.M."/>
            <person name="Davidsen T.M."/>
            <person name="Wayne K.J."/>
            <person name="Tettelin H."/>
            <person name="Glass J.I."/>
            <person name="Rusch D."/>
            <person name="Podicherti R."/>
            <person name="Tsui H.-C.T."/>
            <person name="Winkler M.E."/>
        </authorList>
    </citation>
    <scope>NUCLEOTIDE SEQUENCE</scope>
</reference>
<dbReference type="PANTHER" id="PTHR43756">
    <property type="entry name" value="CHOLINE MONOOXYGENASE, CHLOROPLASTIC"/>
    <property type="match status" value="1"/>
</dbReference>
<dbReference type="Pfam" id="PF00355">
    <property type="entry name" value="Rieske"/>
    <property type="match status" value="1"/>
</dbReference>
<keyword evidence="2" id="KW-0479">Metal-binding</keyword>
<feature type="region of interest" description="Disordered" evidence="6">
    <location>
        <begin position="1"/>
        <end position="29"/>
    </location>
</feature>